<dbReference type="SMART" id="SM00932">
    <property type="entry name" value="Nfu_N"/>
    <property type="match status" value="1"/>
</dbReference>
<dbReference type="PANTHER" id="PTHR11178:SF1">
    <property type="entry name" value="NFU1 IRON-SULFUR CLUSTER SCAFFOLD HOMOLOG, MITOCHONDRIAL"/>
    <property type="match status" value="1"/>
</dbReference>
<dbReference type="InterPro" id="IPR014824">
    <property type="entry name" value="Nfu/NifU_N"/>
</dbReference>
<dbReference type="Gene3D" id="3.30.300.130">
    <property type="entry name" value="Fe-S cluster assembly (FSCA)"/>
    <property type="match status" value="1"/>
</dbReference>
<feature type="domain" description="Scaffold protein Nfu/NifU N-terminal" evidence="2">
    <location>
        <begin position="3"/>
        <end position="89"/>
    </location>
</feature>
<name>A0A382X8S1_9ZZZZ</name>
<gene>
    <name evidence="3" type="ORF">METZ01_LOCUS420441</name>
</gene>
<organism evidence="3">
    <name type="scientific">marine metagenome</name>
    <dbReference type="NCBI Taxonomy" id="408172"/>
    <lineage>
        <taxon>unclassified sequences</taxon>
        <taxon>metagenomes</taxon>
        <taxon>ecological metagenomes</taxon>
    </lineage>
</organism>
<dbReference type="SUPFAM" id="SSF117916">
    <property type="entry name" value="Fe-S cluster assembly (FSCA) domain-like"/>
    <property type="match status" value="1"/>
</dbReference>
<evidence type="ECO:0000256" key="1">
    <source>
        <dbReference type="ARBA" id="ARBA00006420"/>
    </source>
</evidence>
<feature type="non-terminal residue" evidence="3">
    <location>
        <position position="200"/>
    </location>
</feature>
<evidence type="ECO:0000259" key="2">
    <source>
        <dbReference type="SMART" id="SM00932"/>
    </source>
</evidence>
<proteinExistence type="inferred from homology"/>
<dbReference type="Pfam" id="PF08712">
    <property type="entry name" value="Nfu_N"/>
    <property type="match status" value="1"/>
</dbReference>
<dbReference type="Gene3D" id="3.30.1370.70">
    <property type="entry name" value="Scaffold protein Nfu/NifU, N-terminal domain"/>
    <property type="match status" value="1"/>
</dbReference>
<dbReference type="InterPro" id="IPR036498">
    <property type="entry name" value="Nfu/NifU_N_sf"/>
</dbReference>
<sequence>MFIQTEATPNPAQMKFLPGQPVMPSGVAYFSNEITAERSPLAQRLFAIEGVASISLDKDSITVTKADKWDWQALKTLALAAIMNHYTAGDEVILENDTTDLSEAALTDPDADVEVIANIKDLLDSHVTPALADGNGTAVYRGYRDGMVILELTGAAKNLRHNIEEMMRHYLHEIDGVMDLDDMTPKPGLETEEGRAIRRL</sequence>
<dbReference type="EMBL" id="UINC01165922">
    <property type="protein sequence ID" value="SVD67587.1"/>
    <property type="molecule type" value="Genomic_DNA"/>
</dbReference>
<accession>A0A382X8S1</accession>
<dbReference type="PANTHER" id="PTHR11178">
    <property type="entry name" value="IRON-SULFUR CLUSTER SCAFFOLD PROTEIN NFU-RELATED"/>
    <property type="match status" value="1"/>
</dbReference>
<dbReference type="SUPFAM" id="SSF110836">
    <property type="entry name" value="Hypothetical protein SAV1430"/>
    <property type="match status" value="1"/>
</dbReference>
<evidence type="ECO:0000313" key="3">
    <source>
        <dbReference type="EMBL" id="SVD67587.1"/>
    </source>
</evidence>
<reference evidence="3" key="1">
    <citation type="submission" date="2018-05" db="EMBL/GenBank/DDBJ databases">
        <authorList>
            <person name="Lanie J.A."/>
            <person name="Ng W.-L."/>
            <person name="Kazmierczak K.M."/>
            <person name="Andrzejewski T.M."/>
            <person name="Davidsen T.M."/>
            <person name="Wayne K.J."/>
            <person name="Tettelin H."/>
            <person name="Glass J.I."/>
            <person name="Rusch D."/>
            <person name="Podicherti R."/>
            <person name="Tsui H.-C.T."/>
            <person name="Winkler M.E."/>
        </authorList>
    </citation>
    <scope>NUCLEOTIDE SEQUENCE</scope>
</reference>
<dbReference type="InterPro" id="IPR034904">
    <property type="entry name" value="FSCA_dom_sf"/>
</dbReference>
<protein>
    <recommendedName>
        <fullName evidence="2">Scaffold protein Nfu/NifU N-terminal domain-containing protein</fullName>
    </recommendedName>
</protein>
<dbReference type="AlphaFoldDB" id="A0A382X8S1"/>
<comment type="similarity">
    <text evidence="1">Belongs to the NifU family.</text>
</comment>